<name>A0ABW4CAC6_9BACL</name>
<feature type="domain" description="Knr4/Smi1-like" evidence="1">
    <location>
        <begin position="26"/>
        <end position="138"/>
    </location>
</feature>
<evidence type="ECO:0000313" key="2">
    <source>
        <dbReference type="EMBL" id="MFD1426451.1"/>
    </source>
</evidence>
<accession>A0ABW4CAC6</accession>
<dbReference type="Pfam" id="PF14567">
    <property type="entry name" value="SUKH_5"/>
    <property type="match status" value="1"/>
</dbReference>
<organism evidence="2 3">
    <name type="scientific">Kroppenstedtia sanguinis</name>
    <dbReference type="NCBI Taxonomy" id="1380684"/>
    <lineage>
        <taxon>Bacteria</taxon>
        <taxon>Bacillati</taxon>
        <taxon>Bacillota</taxon>
        <taxon>Bacilli</taxon>
        <taxon>Bacillales</taxon>
        <taxon>Thermoactinomycetaceae</taxon>
        <taxon>Kroppenstedtia</taxon>
    </lineage>
</organism>
<dbReference type="SMART" id="SM00860">
    <property type="entry name" value="SMI1_KNR4"/>
    <property type="match status" value="1"/>
</dbReference>
<sequence>MDDEGKLKEAIVKLMERDPDAHFTGGVDVNKILQAEKALDVSFPESYKWFLRDYGYGGVTGVEIYGIDLGHPPSVIEYTLDCRRNGLPNSYVVINDVDEWIYCLDTSKMKDGECPVVDWDIRGEGYKEIDNFYYFLIDQFENAIENLI</sequence>
<dbReference type="Gene3D" id="3.40.1580.10">
    <property type="entry name" value="SMI1/KNR4-like"/>
    <property type="match status" value="1"/>
</dbReference>
<dbReference type="RefSeq" id="WP_380163555.1">
    <property type="nucleotide sequence ID" value="NZ_JBHTNU010000004.1"/>
</dbReference>
<evidence type="ECO:0000313" key="3">
    <source>
        <dbReference type="Proteomes" id="UP001597282"/>
    </source>
</evidence>
<dbReference type="SUPFAM" id="SSF160631">
    <property type="entry name" value="SMI1/KNR4-like"/>
    <property type="match status" value="1"/>
</dbReference>
<keyword evidence="3" id="KW-1185">Reference proteome</keyword>
<dbReference type="EMBL" id="JBHTNU010000004">
    <property type="protein sequence ID" value="MFD1426451.1"/>
    <property type="molecule type" value="Genomic_DNA"/>
</dbReference>
<reference evidence="3" key="1">
    <citation type="journal article" date="2019" name="Int. J. Syst. Evol. Microbiol.">
        <title>The Global Catalogue of Microorganisms (GCM) 10K type strain sequencing project: providing services to taxonomists for standard genome sequencing and annotation.</title>
        <authorList>
            <consortium name="The Broad Institute Genomics Platform"/>
            <consortium name="The Broad Institute Genome Sequencing Center for Infectious Disease"/>
            <person name="Wu L."/>
            <person name="Ma J."/>
        </authorList>
    </citation>
    <scope>NUCLEOTIDE SEQUENCE [LARGE SCALE GENOMIC DNA]</scope>
    <source>
        <strain evidence="3">S1</strain>
    </source>
</reference>
<dbReference type="Proteomes" id="UP001597282">
    <property type="component" value="Unassembled WGS sequence"/>
</dbReference>
<comment type="caution">
    <text evidence="2">The sequence shown here is derived from an EMBL/GenBank/DDBJ whole genome shotgun (WGS) entry which is preliminary data.</text>
</comment>
<proteinExistence type="predicted"/>
<protein>
    <submittedName>
        <fullName evidence="2">SMI1/KNR4 family protein</fullName>
    </submittedName>
</protein>
<gene>
    <name evidence="2" type="ORF">ACFQ4Y_05805</name>
</gene>
<dbReference type="InterPro" id="IPR018958">
    <property type="entry name" value="Knr4/Smi1-like_dom"/>
</dbReference>
<dbReference type="InterPro" id="IPR037883">
    <property type="entry name" value="Knr4/Smi1-like_sf"/>
</dbReference>
<evidence type="ECO:0000259" key="1">
    <source>
        <dbReference type="SMART" id="SM00860"/>
    </source>
</evidence>